<evidence type="ECO:0000256" key="1">
    <source>
        <dbReference type="ARBA" id="ARBA00004418"/>
    </source>
</evidence>
<dbReference type="EMBL" id="JAFDVD010000008">
    <property type="protein sequence ID" value="MBM6400319.1"/>
    <property type="molecule type" value="Genomic_DNA"/>
</dbReference>
<dbReference type="Pfam" id="PF13416">
    <property type="entry name" value="SBP_bac_8"/>
    <property type="match status" value="1"/>
</dbReference>
<organism evidence="6 7">
    <name type="scientific">Phycicoccus sonneratiae</name>
    <dbReference type="NCBI Taxonomy" id="2807628"/>
    <lineage>
        <taxon>Bacteria</taxon>
        <taxon>Bacillati</taxon>
        <taxon>Actinomycetota</taxon>
        <taxon>Actinomycetes</taxon>
        <taxon>Micrococcales</taxon>
        <taxon>Intrasporangiaceae</taxon>
        <taxon>Phycicoccus</taxon>
    </lineage>
</organism>
<dbReference type="PROSITE" id="PS51318">
    <property type="entry name" value="TAT"/>
    <property type="match status" value="1"/>
</dbReference>
<keyword evidence="4" id="KW-0574">Periplasm</keyword>
<dbReference type="InterPro" id="IPR006311">
    <property type="entry name" value="TAT_signal"/>
</dbReference>
<proteinExistence type="predicted"/>
<dbReference type="Proteomes" id="UP001430172">
    <property type="component" value="Unassembled WGS sequence"/>
</dbReference>
<comment type="subcellular location">
    <subcellularLocation>
        <location evidence="1">Periplasm</location>
    </subcellularLocation>
</comment>
<evidence type="ECO:0000313" key="7">
    <source>
        <dbReference type="Proteomes" id="UP001430172"/>
    </source>
</evidence>
<evidence type="ECO:0000256" key="5">
    <source>
        <dbReference type="SAM" id="MobiDB-lite"/>
    </source>
</evidence>
<keyword evidence="3" id="KW-0732">Signal</keyword>
<evidence type="ECO:0000256" key="2">
    <source>
        <dbReference type="ARBA" id="ARBA00022448"/>
    </source>
</evidence>
<dbReference type="InterPro" id="IPR006059">
    <property type="entry name" value="SBP"/>
</dbReference>
<name>A0ABS2CKC5_9MICO</name>
<feature type="region of interest" description="Disordered" evidence="5">
    <location>
        <begin position="46"/>
        <end position="71"/>
    </location>
</feature>
<keyword evidence="7" id="KW-1185">Reference proteome</keyword>
<dbReference type="InterPro" id="IPR001188">
    <property type="entry name" value="Sperm_putr-bd"/>
</dbReference>
<dbReference type="RefSeq" id="WP_204130792.1">
    <property type="nucleotide sequence ID" value="NZ_JAFDVD010000008.1"/>
</dbReference>
<dbReference type="CDD" id="cd13590">
    <property type="entry name" value="PBP2_PotD_PotF_like"/>
    <property type="match status" value="1"/>
</dbReference>
<dbReference type="PANTHER" id="PTHR30222:SF17">
    <property type="entry name" value="SPERMIDINE_PUTRESCINE-BINDING PERIPLASMIC PROTEIN"/>
    <property type="match status" value="1"/>
</dbReference>
<reference evidence="6" key="1">
    <citation type="submission" date="2021-02" db="EMBL/GenBank/DDBJ databases">
        <title>Phycicoccus sp. MQZ13P-5T, whole genome shotgun sequence.</title>
        <authorList>
            <person name="Tuo L."/>
        </authorList>
    </citation>
    <scope>NUCLEOTIDE SEQUENCE</scope>
    <source>
        <strain evidence="6">MQZ13P-5</strain>
    </source>
</reference>
<accession>A0ABS2CKC5</accession>
<evidence type="ECO:0000313" key="6">
    <source>
        <dbReference type="EMBL" id="MBM6400319.1"/>
    </source>
</evidence>
<gene>
    <name evidence="6" type="ORF">JQN70_07980</name>
</gene>
<keyword evidence="2" id="KW-0813">Transport</keyword>
<evidence type="ECO:0000256" key="3">
    <source>
        <dbReference type="ARBA" id="ARBA00022729"/>
    </source>
</evidence>
<protein>
    <submittedName>
        <fullName evidence="6">Spermidine/putrescine ABC transporter substrate-binding protein</fullName>
    </submittedName>
</protein>
<dbReference type="SUPFAM" id="SSF53850">
    <property type="entry name" value="Periplasmic binding protein-like II"/>
    <property type="match status" value="1"/>
</dbReference>
<evidence type="ECO:0000256" key="4">
    <source>
        <dbReference type="ARBA" id="ARBA00022764"/>
    </source>
</evidence>
<sequence>MTSPEQPLRILAHTSAVPRIRRELSRRSLLGLAAVGGAGVLSACGGGGSGSGASNPTAVPTGAPPSQVATGGPLEGSISMYSWGDYDAPEVLEAFTKDKGPKITTDSFGSNEELISKLVAGKGTGGYDIVVPTGAFIPQMVQNGLLAPINKELITNLQHMDPQFLGQAWDPENNYSICKAWGTTGFVYDKTKITRELKTWSDFADAATKEASGKVSVLDDPAEITGIYYWANGIDWNTTDSAQIDAAEKFVVETLAPHVAAFDSYPGGQAIPQGTHWLMQVWNGDARIGIQNSKDPERWQWVLGSPTTELWMDNWAIAAGAPHPEAAHAFIDYVLTPENQLANVDYIGYHTGAKDIEDAAKKAGLDMLDMVFFTPEQIATMKTGEVNDAQQRTVDIWNKAKAAAGA</sequence>
<dbReference type="Gene3D" id="3.40.190.10">
    <property type="entry name" value="Periplasmic binding protein-like II"/>
    <property type="match status" value="2"/>
</dbReference>
<comment type="caution">
    <text evidence="6">The sequence shown here is derived from an EMBL/GenBank/DDBJ whole genome shotgun (WGS) entry which is preliminary data.</text>
</comment>
<dbReference type="PRINTS" id="PR00909">
    <property type="entry name" value="SPERMDNBNDNG"/>
</dbReference>
<dbReference type="PANTHER" id="PTHR30222">
    <property type="entry name" value="SPERMIDINE/PUTRESCINE-BINDING PERIPLASMIC PROTEIN"/>
    <property type="match status" value="1"/>
</dbReference>